<proteinExistence type="predicted"/>
<dbReference type="RefSeq" id="WP_153282711.1">
    <property type="nucleotide sequence ID" value="NZ_CP045644.1"/>
</dbReference>
<evidence type="ECO:0000259" key="1">
    <source>
        <dbReference type="Pfam" id="PF16289"/>
    </source>
</evidence>
<dbReference type="InterPro" id="IPR032557">
    <property type="entry name" value="DUF4935"/>
</dbReference>
<sequence length="353" mass="38399">MADDGQLFVLCDTNVGARDAHLFRKKGGPLLIDMLRAKKAKLLVPDILRIEYIKQFTIAGDEALQKMGKEVDRLKTLCGFDLFGLLPKSQFGDAQAREILDQLEDVIHVVSMTDALKLAASDRSMEGRRPTSKSDHGYKDCLIWESMLTLPPGSEVMFVTRDEVGFFENGVLAPSLAKEAVAKGLKLTAFRTTEANGVSPVVDALKARFADLASMRTADVLMGDHPIVQAYMRNERAAPVLPVPAAVVMPQPEVQPGELEALLTAHTRHLTLLDIKALGFVGFLDRAGKQQAIDLLVQSGATVDAARNALERLALADLIRDTGHNYLAVKGELLEKAVQQAEAEMIELTGFGG</sequence>
<gene>
    <name evidence="2" type="ORF">GFK26_15485</name>
</gene>
<feature type="domain" description="DUF4935" evidence="1">
    <location>
        <begin position="12"/>
        <end position="166"/>
    </location>
</feature>
<dbReference type="Pfam" id="PF16289">
    <property type="entry name" value="PIN_12"/>
    <property type="match status" value="1"/>
</dbReference>
<reference evidence="2 3" key="1">
    <citation type="submission" date="2019-10" db="EMBL/GenBank/DDBJ databases">
        <title>Complete genome sequence of Variovorax paradoxus 5C-2.</title>
        <authorList>
            <person name="Gogoleva N.E."/>
            <person name="Balkin A.S."/>
        </authorList>
    </citation>
    <scope>NUCLEOTIDE SEQUENCE [LARGE SCALE GENOMIC DNA]</scope>
    <source>
        <strain evidence="2 3">5C-2</strain>
    </source>
</reference>
<dbReference type="AlphaFoldDB" id="A0A5Q0M498"/>
<dbReference type="EMBL" id="CP045644">
    <property type="protein sequence ID" value="QFZ84058.1"/>
    <property type="molecule type" value="Genomic_DNA"/>
</dbReference>
<accession>A0A5Q0M498</accession>
<organism evidence="2 3">
    <name type="scientific">Variovorax paradoxus</name>
    <dbReference type="NCBI Taxonomy" id="34073"/>
    <lineage>
        <taxon>Bacteria</taxon>
        <taxon>Pseudomonadati</taxon>
        <taxon>Pseudomonadota</taxon>
        <taxon>Betaproteobacteria</taxon>
        <taxon>Burkholderiales</taxon>
        <taxon>Comamonadaceae</taxon>
        <taxon>Variovorax</taxon>
    </lineage>
</organism>
<protein>
    <recommendedName>
        <fullName evidence="1">DUF4935 domain-containing protein</fullName>
    </recommendedName>
</protein>
<dbReference type="Proteomes" id="UP000326780">
    <property type="component" value="Chromosome"/>
</dbReference>
<name>A0A5Q0M498_VARPD</name>
<evidence type="ECO:0000313" key="3">
    <source>
        <dbReference type="Proteomes" id="UP000326780"/>
    </source>
</evidence>
<evidence type="ECO:0000313" key="2">
    <source>
        <dbReference type="EMBL" id="QFZ84058.1"/>
    </source>
</evidence>